<organism evidence="7 8">
    <name type="scientific">Labeo rohita</name>
    <name type="common">Indian major carp</name>
    <name type="synonym">Cyprinus rohita</name>
    <dbReference type="NCBI Taxonomy" id="84645"/>
    <lineage>
        <taxon>Eukaryota</taxon>
        <taxon>Metazoa</taxon>
        <taxon>Chordata</taxon>
        <taxon>Craniata</taxon>
        <taxon>Vertebrata</taxon>
        <taxon>Euteleostomi</taxon>
        <taxon>Actinopterygii</taxon>
        <taxon>Neopterygii</taxon>
        <taxon>Teleostei</taxon>
        <taxon>Ostariophysi</taxon>
        <taxon>Cypriniformes</taxon>
        <taxon>Cyprinidae</taxon>
        <taxon>Labeoninae</taxon>
        <taxon>Labeonini</taxon>
        <taxon>Labeo</taxon>
    </lineage>
</organism>
<evidence type="ECO:0000256" key="6">
    <source>
        <dbReference type="SAM" id="MobiDB-lite"/>
    </source>
</evidence>
<protein>
    <submittedName>
        <fullName evidence="7">Zinc finger BED domain-containing 1-like protein</fullName>
    </submittedName>
</protein>
<evidence type="ECO:0000256" key="1">
    <source>
        <dbReference type="ARBA" id="ARBA00004123"/>
    </source>
</evidence>
<keyword evidence="5" id="KW-0539">Nucleus</keyword>
<feature type="region of interest" description="Disordered" evidence="6">
    <location>
        <begin position="9"/>
        <end position="28"/>
    </location>
</feature>
<dbReference type="GO" id="GO:0005634">
    <property type="term" value="C:nucleus"/>
    <property type="evidence" value="ECO:0007669"/>
    <property type="project" value="UniProtKB-SubCell"/>
</dbReference>
<name>A0A498NRL0_LABRO</name>
<comment type="subcellular location">
    <subcellularLocation>
        <location evidence="1">Nucleus</location>
    </subcellularLocation>
</comment>
<keyword evidence="4" id="KW-0862">Zinc</keyword>
<evidence type="ECO:0000256" key="2">
    <source>
        <dbReference type="ARBA" id="ARBA00022723"/>
    </source>
</evidence>
<accession>A0A498NRL0</accession>
<gene>
    <name evidence="7" type="ORF">ROHU_015105</name>
</gene>
<keyword evidence="8" id="KW-1185">Reference proteome</keyword>
<comment type="caution">
    <text evidence="7">The sequence shown here is derived from an EMBL/GenBank/DDBJ whole genome shotgun (WGS) entry which is preliminary data.</text>
</comment>
<dbReference type="InterPro" id="IPR012337">
    <property type="entry name" value="RNaseH-like_sf"/>
</dbReference>
<reference evidence="7 8" key="1">
    <citation type="submission" date="2018-03" db="EMBL/GenBank/DDBJ databases">
        <title>Draft genome sequence of Rohu Carp (Labeo rohita).</title>
        <authorList>
            <person name="Das P."/>
            <person name="Kushwaha B."/>
            <person name="Joshi C.G."/>
            <person name="Kumar D."/>
            <person name="Nagpure N.S."/>
            <person name="Sahoo L."/>
            <person name="Das S.P."/>
            <person name="Bit A."/>
            <person name="Patnaik S."/>
            <person name="Meher P.K."/>
            <person name="Jayasankar P."/>
            <person name="Koringa P.G."/>
            <person name="Patel N.V."/>
            <person name="Hinsu A.T."/>
            <person name="Kumar R."/>
            <person name="Pandey M."/>
            <person name="Agarwal S."/>
            <person name="Srivastava S."/>
            <person name="Singh M."/>
            <person name="Iquebal M.A."/>
            <person name="Jaiswal S."/>
            <person name="Angadi U.B."/>
            <person name="Kumar N."/>
            <person name="Raza M."/>
            <person name="Shah T.M."/>
            <person name="Rai A."/>
            <person name="Jena J.K."/>
        </authorList>
    </citation>
    <scope>NUCLEOTIDE SEQUENCE [LARGE SCALE GENOMIC DNA]</scope>
    <source>
        <strain evidence="7">DASCIFA01</strain>
        <tissue evidence="7">Testis</tissue>
    </source>
</reference>
<feature type="compositionally biased region" description="Low complexity" evidence="6">
    <location>
        <begin position="17"/>
        <end position="26"/>
    </location>
</feature>
<dbReference type="SUPFAM" id="SSF53098">
    <property type="entry name" value="Ribonuclease H-like"/>
    <property type="match status" value="1"/>
</dbReference>
<evidence type="ECO:0000313" key="8">
    <source>
        <dbReference type="Proteomes" id="UP000290572"/>
    </source>
</evidence>
<evidence type="ECO:0000256" key="3">
    <source>
        <dbReference type="ARBA" id="ARBA00022771"/>
    </source>
</evidence>
<sequence length="1099" mass="112462">MAYHLKRLHPQFHDDSSGSTSASAAAPRLTQKKIDLRPPLSEKRKKEITEKIAEFVALDMRPVRIVEGEGFKELLRTLEPGYTVPTRATVMDVVHTKYLSIRSDIYMAIQDCEAVSFTTDIWTSLQMEAYLTVTSHFITGDWRLESFVLETKKIEDSHTADHIARELTEIICEWDIPSSKIVSVVHDNAANMVACTNQLVQQPRWGKMKGVRCAGHTLQLCINSALKQDPICRTVAAARRLVSHFKKSAKATTALQEQQKQQNVPLHKLVQDVVTRWNSVYLMLDRLIEQKGPVSAVLTDESVSKRSDRDLELSTSQWRTAEDIVAVLKPMITLTELLSQENNASLSATVPMLMNIKKRHLVVHEDDSRTTKIIKTTLSDEMDRRWELKGPGLEISVYISAAVLDPRFKKLSFLSDDQRDEAYSVVAELAESLTDRSCQEESDTVDPGPTAPKQDAVMAMLLASDEDEEEQDETSEMKVYLKDFTKCNGGPLEWFPCCDPETGDFAPAPLLSPRSPPNNPSNLLINSAPVISFPAAPDTIPVAAVLAAAVLAAAIPAAAILAPAPAAVPAAATIPAAAILVPAPAAIPASAILAPAPAAIPAAATIPASAILAPAPAVIPAAATVPAAAILAPAAIPASAILAPAPAVIPAAATIPAAAILAPAPAAVPAAATIPAAAILAPAPAAIPASAILAPAPAVIPAAATIPAAAILAPAPAAVPAAATIPAAAILAPAPAAVPAAATIPAATILAPAAIPASAILTPAPAAIPAAAAIPASVILAAAAPAAIPAFAILAPAPAAAAPAAIPATIPGTAIPAANTAAIPTAAAAIPATTSPPSATLANISFDAIPAVANPPAAALAPAAIPAAVVIPAAAAPAAIPAPTILAAAAPAAFPAPTILAAVVIAISTILAATPAPAAIPAIATPAAIPGATIPAATNLAAIPTAAAIPAAAAATPATTTLATISAAAVPAPAVIPAAAAPAAVPATIPGAAANPTDIPAAANPNTPITDVMDNIKIFAHCGLPFAQARNSAHRSGNRLAYSNARRELKKGIKEAKDRYQQRIEGHFKNNNPRSMWRGIKALTDYKNSTAMTPHFLTP</sequence>
<dbReference type="PANTHER" id="PTHR46481:SF10">
    <property type="entry name" value="ZINC FINGER BED DOMAIN-CONTAINING PROTEIN 39"/>
    <property type="match status" value="1"/>
</dbReference>
<dbReference type="Gene3D" id="1.10.10.1070">
    <property type="entry name" value="Zinc finger, BED domain-containing"/>
    <property type="match status" value="1"/>
</dbReference>
<dbReference type="SUPFAM" id="SSF140996">
    <property type="entry name" value="Hermes dimerisation domain"/>
    <property type="match status" value="1"/>
</dbReference>
<dbReference type="GO" id="GO:0008270">
    <property type="term" value="F:zinc ion binding"/>
    <property type="evidence" value="ECO:0007669"/>
    <property type="project" value="UniProtKB-KW"/>
</dbReference>
<dbReference type="Proteomes" id="UP000290572">
    <property type="component" value="Unassembled WGS sequence"/>
</dbReference>
<proteinExistence type="predicted"/>
<dbReference type="STRING" id="84645.A0A498NRL0"/>
<keyword evidence="3" id="KW-0863">Zinc-finger</keyword>
<keyword evidence="2" id="KW-0479">Metal-binding</keyword>
<evidence type="ECO:0000313" key="7">
    <source>
        <dbReference type="EMBL" id="RXN34187.1"/>
    </source>
</evidence>
<dbReference type="EMBL" id="QBIY01011204">
    <property type="protein sequence ID" value="RXN34187.1"/>
    <property type="molecule type" value="Genomic_DNA"/>
</dbReference>
<evidence type="ECO:0000256" key="5">
    <source>
        <dbReference type="ARBA" id="ARBA00023242"/>
    </source>
</evidence>
<dbReference type="PANTHER" id="PTHR46481">
    <property type="entry name" value="ZINC FINGER BED DOMAIN-CONTAINING PROTEIN 4"/>
    <property type="match status" value="1"/>
</dbReference>
<evidence type="ECO:0000256" key="4">
    <source>
        <dbReference type="ARBA" id="ARBA00022833"/>
    </source>
</evidence>
<dbReference type="InterPro" id="IPR052035">
    <property type="entry name" value="ZnF_BED_domain_contain"/>
</dbReference>
<dbReference type="AlphaFoldDB" id="A0A498NRL0"/>